<feature type="domain" description="Amino acid permease/ SLC12A" evidence="6">
    <location>
        <begin position="32"/>
        <end position="432"/>
    </location>
</feature>
<evidence type="ECO:0000313" key="8">
    <source>
        <dbReference type="Proteomes" id="UP001174936"/>
    </source>
</evidence>
<feature type="transmembrane region" description="Helical" evidence="5">
    <location>
        <begin position="52"/>
        <end position="75"/>
    </location>
</feature>
<sequence>MATMDKGIANLQRSDTSRNSEKLKKSLNAVQVFFIIVSTVIGTGVFTGNGIALAVAGPVGLLLNVVGVGLVAVCVAETVSELTQLWTVPNAVYYYIKYFVDTEAAWVVTALYWYSYSAVFAVQMLGAANLVQFWDLTAIWPPFIFYLIVPILLLSINLAGISFYGWVETVCGMLKTILIFGVICTLFDISTKNGYAGSDGPISSGLQFDAKLTTRKSQSFFYGIPQVTYSYIGIESAAIAAFESIDAQAVSIPSQFVHWLILVLYFLCSLGIALTVRWDDVHLTHPLADLPYPRSNSPTIIAIGKDARLGITPLPAFVNGCLIMSTVSAAAASLYLAGRTLYGLAFGVDVQESNWVSRTFKGLSVVWEKTTVPAKALLVTVLAFFWLPWLSEAPQGKGFAARDVQHVLGMTASMSCIITWAFLCLAFIRFQRLAKRCETSPTTSIAVQGLSRYVQPKRGKLVRGVGAAFQPWPATVGFLGCVIVSISASAPWWAKPARTRDVLAAYGPVRLPPPVSPSALSRTGC</sequence>
<keyword evidence="2 5" id="KW-0812">Transmembrane</keyword>
<dbReference type="PANTHER" id="PTHR43341">
    <property type="entry name" value="AMINO ACID PERMEASE"/>
    <property type="match status" value="1"/>
</dbReference>
<keyword evidence="4 5" id="KW-0472">Membrane</keyword>
<feature type="transmembrane region" description="Helical" evidence="5">
    <location>
        <begin position="256"/>
        <end position="276"/>
    </location>
</feature>
<feature type="transmembrane region" description="Helical" evidence="5">
    <location>
        <begin position="407"/>
        <end position="428"/>
    </location>
</feature>
<dbReference type="PANTHER" id="PTHR43341:SF9">
    <property type="entry name" value="DICARBOXYLIC AMINO ACID PERMEASE"/>
    <property type="match status" value="1"/>
</dbReference>
<gene>
    <name evidence="7" type="ORF">B0T16DRAFT_411178</name>
</gene>
<comment type="caution">
    <text evidence="7">The sequence shown here is derived from an EMBL/GenBank/DDBJ whole genome shotgun (WGS) entry which is preliminary data.</text>
</comment>
<organism evidence="7 8">
    <name type="scientific">Cercophora newfieldiana</name>
    <dbReference type="NCBI Taxonomy" id="92897"/>
    <lineage>
        <taxon>Eukaryota</taxon>
        <taxon>Fungi</taxon>
        <taxon>Dikarya</taxon>
        <taxon>Ascomycota</taxon>
        <taxon>Pezizomycotina</taxon>
        <taxon>Sordariomycetes</taxon>
        <taxon>Sordariomycetidae</taxon>
        <taxon>Sordariales</taxon>
        <taxon>Lasiosphaeriaceae</taxon>
        <taxon>Cercophora</taxon>
    </lineage>
</organism>
<dbReference type="GO" id="GO:0015171">
    <property type="term" value="F:amino acid transmembrane transporter activity"/>
    <property type="evidence" value="ECO:0007669"/>
    <property type="project" value="TreeGrafter"/>
</dbReference>
<proteinExistence type="predicted"/>
<evidence type="ECO:0000256" key="1">
    <source>
        <dbReference type="ARBA" id="ARBA00004141"/>
    </source>
</evidence>
<evidence type="ECO:0000256" key="5">
    <source>
        <dbReference type="SAM" id="Phobius"/>
    </source>
</evidence>
<accession>A0AA39Y3V2</accession>
<evidence type="ECO:0000256" key="3">
    <source>
        <dbReference type="ARBA" id="ARBA00022989"/>
    </source>
</evidence>
<evidence type="ECO:0000256" key="2">
    <source>
        <dbReference type="ARBA" id="ARBA00022692"/>
    </source>
</evidence>
<name>A0AA39Y3V2_9PEZI</name>
<comment type="subcellular location">
    <subcellularLocation>
        <location evidence="1">Membrane</location>
        <topology evidence="1">Multi-pass membrane protein</topology>
    </subcellularLocation>
</comment>
<feature type="transmembrane region" description="Helical" evidence="5">
    <location>
        <begin position="316"/>
        <end position="337"/>
    </location>
</feature>
<reference evidence="7" key="1">
    <citation type="submission" date="2023-06" db="EMBL/GenBank/DDBJ databases">
        <title>Genome-scale phylogeny and comparative genomics of the fungal order Sordariales.</title>
        <authorList>
            <consortium name="Lawrence Berkeley National Laboratory"/>
            <person name="Hensen N."/>
            <person name="Bonometti L."/>
            <person name="Westerberg I."/>
            <person name="Brannstrom I.O."/>
            <person name="Guillou S."/>
            <person name="Cros-Aarteil S."/>
            <person name="Calhoun S."/>
            <person name="Haridas S."/>
            <person name="Kuo A."/>
            <person name="Mondo S."/>
            <person name="Pangilinan J."/>
            <person name="Riley R."/>
            <person name="Labutti K."/>
            <person name="Andreopoulos B."/>
            <person name="Lipzen A."/>
            <person name="Chen C."/>
            <person name="Yanf M."/>
            <person name="Daum C."/>
            <person name="Ng V."/>
            <person name="Clum A."/>
            <person name="Steindorff A."/>
            <person name="Ohm R."/>
            <person name="Martin F."/>
            <person name="Silar P."/>
            <person name="Natvig D."/>
            <person name="Lalanne C."/>
            <person name="Gautier V."/>
            <person name="Ament-Velasquez S.L."/>
            <person name="Kruys A."/>
            <person name="Hutchinson M.I."/>
            <person name="Powell A.J."/>
            <person name="Barry K."/>
            <person name="Miller A.N."/>
            <person name="Grigoriev I.V."/>
            <person name="Debuchy R."/>
            <person name="Gladieux P."/>
            <person name="Thoren M.H."/>
            <person name="Johannesson H."/>
        </authorList>
    </citation>
    <scope>NUCLEOTIDE SEQUENCE</scope>
    <source>
        <strain evidence="7">SMH2532-1</strain>
    </source>
</reference>
<dbReference type="InterPro" id="IPR050524">
    <property type="entry name" value="APC_YAT"/>
</dbReference>
<keyword evidence="8" id="KW-1185">Reference proteome</keyword>
<protein>
    <submittedName>
        <fullName evidence="7">Amino acid permease-domain-containing protein</fullName>
    </submittedName>
</protein>
<feature type="transmembrane region" description="Helical" evidence="5">
    <location>
        <begin position="143"/>
        <end position="166"/>
    </location>
</feature>
<dbReference type="Proteomes" id="UP001174936">
    <property type="component" value="Unassembled WGS sequence"/>
</dbReference>
<feature type="transmembrane region" description="Helical" evidence="5">
    <location>
        <begin position="172"/>
        <end position="189"/>
    </location>
</feature>
<evidence type="ECO:0000256" key="4">
    <source>
        <dbReference type="ARBA" id="ARBA00023136"/>
    </source>
</evidence>
<dbReference type="GO" id="GO:0016020">
    <property type="term" value="C:membrane"/>
    <property type="evidence" value="ECO:0007669"/>
    <property type="project" value="UniProtKB-SubCell"/>
</dbReference>
<feature type="transmembrane region" description="Helical" evidence="5">
    <location>
        <begin position="370"/>
        <end position="387"/>
    </location>
</feature>
<dbReference type="Gene3D" id="1.20.1740.10">
    <property type="entry name" value="Amino acid/polyamine transporter I"/>
    <property type="match status" value="1"/>
</dbReference>
<dbReference type="AlphaFoldDB" id="A0AA39Y3V2"/>
<feature type="transmembrane region" description="Helical" evidence="5">
    <location>
        <begin position="27"/>
        <end position="46"/>
    </location>
</feature>
<evidence type="ECO:0000259" key="6">
    <source>
        <dbReference type="Pfam" id="PF00324"/>
    </source>
</evidence>
<dbReference type="Pfam" id="PF00324">
    <property type="entry name" value="AA_permease"/>
    <property type="match status" value="1"/>
</dbReference>
<keyword evidence="3 5" id="KW-1133">Transmembrane helix</keyword>
<dbReference type="InterPro" id="IPR004841">
    <property type="entry name" value="AA-permease/SLC12A_dom"/>
</dbReference>
<evidence type="ECO:0000313" key="7">
    <source>
        <dbReference type="EMBL" id="KAK0645438.1"/>
    </source>
</evidence>
<feature type="transmembrane region" description="Helical" evidence="5">
    <location>
        <begin position="112"/>
        <end position="131"/>
    </location>
</feature>
<dbReference type="EMBL" id="JAULSV010000004">
    <property type="protein sequence ID" value="KAK0645438.1"/>
    <property type="molecule type" value="Genomic_DNA"/>
</dbReference>